<organism evidence="1 2">
    <name type="scientific">Rhodopirellula islandica</name>
    <dbReference type="NCBI Taxonomy" id="595434"/>
    <lineage>
        <taxon>Bacteria</taxon>
        <taxon>Pseudomonadati</taxon>
        <taxon>Planctomycetota</taxon>
        <taxon>Planctomycetia</taxon>
        <taxon>Pirellulales</taxon>
        <taxon>Pirellulaceae</taxon>
        <taxon>Rhodopirellula</taxon>
    </lineage>
</organism>
<protein>
    <submittedName>
        <fullName evidence="1">Uncharacterized protein</fullName>
    </submittedName>
</protein>
<evidence type="ECO:0000313" key="1">
    <source>
        <dbReference type="EMBL" id="KLU05204.1"/>
    </source>
</evidence>
<dbReference type="EMBL" id="LECT01000021">
    <property type="protein sequence ID" value="KLU05204.1"/>
    <property type="molecule type" value="Genomic_DNA"/>
</dbReference>
<reference evidence="1" key="1">
    <citation type="submission" date="2015-05" db="EMBL/GenBank/DDBJ databases">
        <title>Permanent draft genome of Rhodopirellula islandicus K833.</title>
        <authorList>
            <person name="Kizina J."/>
            <person name="Richter M."/>
            <person name="Glockner F.O."/>
            <person name="Harder J."/>
        </authorList>
    </citation>
    <scope>NUCLEOTIDE SEQUENCE [LARGE SCALE GENOMIC DNA]</scope>
    <source>
        <strain evidence="1">K833</strain>
    </source>
</reference>
<name>A0A0J1EI33_RHOIS</name>
<gene>
    <name evidence="1" type="ORF">RISK_002695</name>
</gene>
<dbReference type="Proteomes" id="UP000036367">
    <property type="component" value="Unassembled WGS sequence"/>
</dbReference>
<dbReference type="PATRIC" id="fig|595434.4.peg.2566"/>
<accession>A0A0J1EI33</accession>
<comment type="caution">
    <text evidence="1">The sequence shown here is derived from an EMBL/GenBank/DDBJ whole genome shotgun (WGS) entry which is preliminary data.</text>
</comment>
<proteinExistence type="predicted"/>
<dbReference type="AlphaFoldDB" id="A0A0J1EI33"/>
<sequence>MQIGISQRDPKFTLDEKTYIAAATGGERRDGGSIEKVKL</sequence>
<evidence type="ECO:0000313" key="2">
    <source>
        <dbReference type="Proteomes" id="UP000036367"/>
    </source>
</evidence>
<keyword evidence="2" id="KW-1185">Reference proteome</keyword>